<accession>A0AAE2ZTG7</accession>
<keyword evidence="3" id="KW-1185">Reference proteome</keyword>
<feature type="signal peptide" evidence="1">
    <location>
        <begin position="1"/>
        <end position="19"/>
    </location>
</feature>
<evidence type="ECO:0000313" key="2">
    <source>
        <dbReference type="EMBL" id="MBW8640752.1"/>
    </source>
</evidence>
<organism evidence="2 3">
    <name type="scientific">Flavimaribacter sediminis</name>
    <dbReference type="NCBI Taxonomy" id="2865987"/>
    <lineage>
        <taxon>Bacteria</taxon>
        <taxon>Pseudomonadati</taxon>
        <taxon>Pseudomonadota</taxon>
        <taxon>Alphaproteobacteria</taxon>
        <taxon>Hyphomicrobiales</taxon>
        <taxon>Rhizobiaceae</taxon>
        <taxon>Flavimaribacter</taxon>
    </lineage>
</organism>
<evidence type="ECO:0000313" key="3">
    <source>
        <dbReference type="Proteomes" id="UP001196509"/>
    </source>
</evidence>
<comment type="caution">
    <text evidence="2">The sequence shown here is derived from an EMBL/GenBank/DDBJ whole genome shotgun (WGS) entry which is preliminary data.</text>
</comment>
<sequence length="104" mass="11396">MSATVLSMLFAHLLCNALAAEQPLPPREATFCSANFEALKLGLNPDLTMEAFARMDARDKAQASVASYRHYRIMVRENAHLVSVMQKSIVPLVKGEAVASLGEY</sequence>
<dbReference type="EMBL" id="JAICBX010000009">
    <property type="protein sequence ID" value="MBW8640752.1"/>
    <property type="molecule type" value="Genomic_DNA"/>
</dbReference>
<dbReference type="Proteomes" id="UP001196509">
    <property type="component" value="Unassembled WGS sequence"/>
</dbReference>
<dbReference type="AlphaFoldDB" id="A0AAE2ZTG7"/>
<dbReference type="RefSeq" id="WP_220231489.1">
    <property type="nucleotide sequence ID" value="NZ_JAICBX010000009.1"/>
</dbReference>
<protein>
    <submittedName>
        <fullName evidence="2">Uncharacterized protein</fullName>
    </submittedName>
</protein>
<keyword evidence="1" id="KW-0732">Signal</keyword>
<reference evidence="2" key="1">
    <citation type="submission" date="2021-08" db="EMBL/GenBank/DDBJ databases">
        <title>Hoeflea bacterium WL0058 sp. nov., isolated from the sediment.</title>
        <authorList>
            <person name="Wang L."/>
            <person name="Zhang D."/>
        </authorList>
    </citation>
    <scope>NUCLEOTIDE SEQUENCE</scope>
    <source>
        <strain evidence="2">WL0058</strain>
    </source>
</reference>
<proteinExistence type="predicted"/>
<evidence type="ECO:0000256" key="1">
    <source>
        <dbReference type="SAM" id="SignalP"/>
    </source>
</evidence>
<name>A0AAE2ZTG7_9HYPH</name>
<feature type="chain" id="PRO_5041989630" evidence="1">
    <location>
        <begin position="20"/>
        <end position="104"/>
    </location>
</feature>
<gene>
    <name evidence="2" type="ORF">K1W69_26410</name>
</gene>